<evidence type="ECO:0000256" key="1">
    <source>
        <dbReference type="SAM" id="MobiDB-lite"/>
    </source>
</evidence>
<keyword evidence="4" id="KW-1185">Reference proteome</keyword>
<keyword evidence="2" id="KW-0812">Transmembrane</keyword>
<evidence type="ECO:0000256" key="2">
    <source>
        <dbReference type="SAM" id="Phobius"/>
    </source>
</evidence>
<dbReference type="EMBL" id="GG693873">
    <property type="protein sequence ID" value="EES52815.1"/>
    <property type="molecule type" value="Genomic_DNA"/>
</dbReference>
<keyword evidence="2" id="KW-1133">Transmembrane helix</keyword>
<name>C6HXI6_9BACT</name>
<accession>C6HXI6</accession>
<organism evidence="3 4">
    <name type="scientific">Leptospirillum ferrodiazotrophum</name>
    <dbReference type="NCBI Taxonomy" id="412449"/>
    <lineage>
        <taxon>Bacteria</taxon>
        <taxon>Pseudomonadati</taxon>
        <taxon>Nitrospirota</taxon>
        <taxon>Nitrospiria</taxon>
        <taxon>Nitrospirales</taxon>
        <taxon>Nitrospiraceae</taxon>
        <taxon>Leptospirillum</taxon>
    </lineage>
</organism>
<gene>
    <name evidence="3" type="ORF">UBAL3_92050186</name>
</gene>
<feature type="transmembrane region" description="Helical" evidence="2">
    <location>
        <begin position="64"/>
        <end position="84"/>
    </location>
</feature>
<feature type="compositionally biased region" description="Basic and acidic residues" evidence="1">
    <location>
        <begin position="1"/>
        <end position="21"/>
    </location>
</feature>
<feature type="region of interest" description="Disordered" evidence="1">
    <location>
        <begin position="1"/>
        <end position="27"/>
    </location>
</feature>
<dbReference type="Proteomes" id="UP000009374">
    <property type="component" value="Unassembled WGS sequence"/>
</dbReference>
<evidence type="ECO:0000313" key="4">
    <source>
        <dbReference type="Proteomes" id="UP000009374"/>
    </source>
</evidence>
<reference evidence="3 4" key="1">
    <citation type="journal article" date="2009" name="Appl. Environ. Microbiol.">
        <title>Community genomic and proteomic analyses of chemoautotrophic iron-oxidizing "Leptospirillum rubarum" (Group II) and "Leptospirillum ferrodiazotrophum" (Group III) bacteria in acid mine drainage biofilms.</title>
        <authorList>
            <person name="Goltsman D.S."/>
            <person name="Denef V.J."/>
            <person name="Singer S.W."/>
            <person name="VerBerkmoes N.C."/>
            <person name="Lefsrud M."/>
            <person name="Mueller R.S."/>
            <person name="Dick G.J."/>
            <person name="Sun C.L."/>
            <person name="Wheeler K.E."/>
            <person name="Zemla A."/>
            <person name="Baker B.J."/>
            <person name="Hauser L."/>
            <person name="Land M."/>
            <person name="Shah M.B."/>
            <person name="Thelen M.P."/>
            <person name="Hettich R.L."/>
            <person name="Banfield J.F."/>
        </authorList>
    </citation>
    <scope>NUCLEOTIDE SEQUENCE [LARGE SCALE GENOMIC DNA]</scope>
</reference>
<protein>
    <submittedName>
        <fullName evidence="3">Uncharacterized protein</fullName>
    </submittedName>
</protein>
<feature type="transmembrane region" description="Helical" evidence="2">
    <location>
        <begin position="39"/>
        <end position="58"/>
    </location>
</feature>
<sequence>MGSNHEDPPRETHSEANHEEDGPAPLLSEPITSKEWWGLARYFLGGLAVALFFFFMMANGPKGVLAGGTALLAGLLVWLVYRFVFRSDE</sequence>
<keyword evidence="2" id="KW-0472">Membrane</keyword>
<dbReference type="AlphaFoldDB" id="C6HXI6"/>
<evidence type="ECO:0000313" key="3">
    <source>
        <dbReference type="EMBL" id="EES52815.1"/>
    </source>
</evidence>
<proteinExistence type="predicted"/>